<reference evidence="12 13" key="1">
    <citation type="submission" date="2018-06" db="EMBL/GenBank/DDBJ databases">
        <title>Genomic Encyclopedia of Type Strains, Phase IV (KMG-IV): sequencing the most valuable type-strain genomes for metagenomic binning, comparative biology and taxonomic classification.</title>
        <authorList>
            <person name="Goeker M."/>
        </authorList>
    </citation>
    <scope>NUCLEOTIDE SEQUENCE [LARGE SCALE GENOMIC DNA]</scope>
    <source>
        <strain evidence="12 13">DSM 22112</strain>
    </source>
</reference>
<dbReference type="PRINTS" id="PR00368">
    <property type="entry name" value="FADPNR"/>
</dbReference>
<evidence type="ECO:0000313" key="13">
    <source>
        <dbReference type="Proteomes" id="UP000253490"/>
    </source>
</evidence>
<evidence type="ECO:0000256" key="2">
    <source>
        <dbReference type="ARBA" id="ARBA00001966"/>
    </source>
</evidence>
<keyword evidence="13" id="KW-1185">Reference proteome</keyword>
<dbReference type="Gene3D" id="3.50.50.60">
    <property type="entry name" value="FAD/NAD(P)-binding domain"/>
    <property type="match status" value="1"/>
</dbReference>
<evidence type="ECO:0000256" key="3">
    <source>
        <dbReference type="ARBA" id="ARBA00011048"/>
    </source>
</evidence>
<dbReference type="EMBL" id="QNRX01000005">
    <property type="protein sequence ID" value="RBP66781.1"/>
    <property type="molecule type" value="Genomic_DNA"/>
</dbReference>
<keyword evidence="6" id="KW-0479">Metal-binding</keyword>
<evidence type="ECO:0000256" key="7">
    <source>
        <dbReference type="ARBA" id="ARBA00023002"/>
    </source>
</evidence>
<dbReference type="PRINTS" id="PR00469">
    <property type="entry name" value="PNDRDTASEII"/>
</dbReference>
<evidence type="ECO:0000256" key="8">
    <source>
        <dbReference type="ARBA" id="ARBA00023004"/>
    </source>
</evidence>
<dbReference type="GO" id="GO:0046872">
    <property type="term" value="F:metal ion binding"/>
    <property type="evidence" value="ECO:0007669"/>
    <property type="project" value="UniProtKB-KW"/>
</dbReference>
<evidence type="ECO:0000259" key="11">
    <source>
        <dbReference type="Pfam" id="PF07992"/>
    </source>
</evidence>
<dbReference type="Gene3D" id="3.40.50.720">
    <property type="entry name" value="NAD(P)-binding Rossmann-like Domain"/>
    <property type="match status" value="1"/>
</dbReference>
<sequence length="641" mass="69700">MFDKLFSPIKINQCEIPNRLAVTAMVANYCNEDGTASDKYIAYHEAKAKGGWGLIITEDYAVNEHAMGYKYIGGLWNDGQIESHKKLTDAVHKYDSKIFAQIYHAGRQSGSLVNGGVQPMAPSAIPCPWLREMPRELTIAEIEQIVEDFGDTALRAKKAGFDGVEVHAAHGYLIAQFLSPYVNKRTDKYGGNFDNRTRFLKEIYENIRAKVGKDFAVTVRLSVVEDMPGGRDMAESRILAKLIEEWGFDALHVSCAVYGDHNRQIVSPMYVSHAWQADLAAEIKKIVNIPVFTVNRINDPRMAESLLEMDKADIIGMGRGSLADPDLPNKAKAGDLQSIRYCIGCLQGCTGALYVGGPITCLVNPSLGEEYKLDYSKVENPKSVLIAGAGPGGLEAARAAAMKGHSVSIYEKREFLGGQFRSAAYPPSKGELANYTTWVTNELEKLGVNIYLNTEVTKELILDKKPDVVIAATGGNPLVPPIKGIDKAHVVTAEDVLLGNVSVGDKIVVAGGGEVGSETAAHLGMQQREVSIVEMRSAICMDLDGVNKYYLKKILNEYEVGAYVNTKVVEILDDGVIVENSQGQFTLAAETVVLALGYKPNNGLTEQLKEIHHNVITIGGALKTGNALDAIKEGFDVGISL</sequence>
<dbReference type="SUPFAM" id="SSF51905">
    <property type="entry name" value="FAD/NAD(P)-binding domain"/>
    <property type="match status" value="1"/>
</dbReference>
<evidence type="ECO:0000256" key="5">
    <source>
        <dbReference type="ARBA" id="ARBA00022643"/>
    </source>
</evidence>
<keyword evidence="4" id="KW-0285">Flavoprotein</keyword>
<comment type="cofactor">
    <cofactor evidence="2">
        <name>[4Fe-4S] cluster</name>
        <dbReference type="ChEBI" id="CHEBI:49883"/>
    </cofactor>
</comment>
<dbReference type="CDD" id="cd02803">
    <property type="entry name" value="OYE_like_FMN_family"/>
    <property type="match status" value="1"/>
</dbReference>
<evidence type="ECO:0000313" key="12">
    <source>
        <dbReference type="EMBL" id="RBP66781.1"/>
    </source>
</evidence>
<dbReference type="PANTHER" id="PTHR42917:SF2">
    <property type="entry name" value="2,4-DIENOYL-COA REDUCTASE [(2E)-ENOYL-COA-PRODUCING]"/>
    <property type="match status" value="1"/>
</dbReference>
<keyword evidence="5" id="KW-0288">FMN</keyword>
<dbReference type="GO" id="GO:0010181">
    <property type="term" value="F:FMN binding"/>
    <property type="evidence" value="ECO:0007669"/>
    <property type="project" value="InterPro"/>
</dbReference>
<dbReference type="PANTHER" id="PTHR42917">
    <property type="entry name" value="2,4-DIENOYL-COA REDUCTASE"/>
    <property type="match status" value="1"/>
</dbReference>
<keyword evidence="7" id="KW-0560">Oxidoreductase</keyword>
<dbReference type="InterPro" id="IPR013785">
    <property type="entry name" value="Aldolase_TIM"/>
</dbReference>
<dbReference type="RefSeq" id="WP_113920211.1">
    <property type="nucleotide sequence ID" value="NZ_QNRX01000005.1"/>
</dbReference>
<dbReference type="InterPro" id="IPR036188">
    <property type="entry name" value="FAD/NAD-bd_sf"/>
</dbReference>
<dbReference type="SUPFAM" id="SSF51395">
    <property type="entry name" value="FMN-linked oxidoreductases"/>
    <property type="match status" value="1"/>
</dbReference>
<dbReference type="GO" id="GO:0016491">
    <property type="term" value="F:oxidoreductase activity"/>
    <property type="evidence" value="ECO:0007669"/>
    <property type="project" value="UniProtKB-KW"/>
</dbReference>
<dbReference type="Gene3D" id="3.20.20.70">
    <property type="entry name" value="Aldolase class I"/>
    <property type="match status" value="1"/>
</dbReference>
<evidence type="ECO:0000256" key="1">
    <source>
        <dbReference type="ARBA" id="ARBA00001917"/>
    </source>
</evidence>
<comment type="caution">
    <text evidence="12">The sequence shown here is derived from an EMBL/GenBank/DDBJ whole genome shotgun (WGS) entry which is preliminary data.</text>
</comment>
<name>A0A366IA10_9FIRM</name>
<dbReference type="InterPro" id="IPR051793">
    <property type="entry name" value="NADH:flavin_oxidoreductase"/>
</dbReference>
<proteinExistence type="inferred from homology"/>
<dbReference type="GO" id="GO:0051536">
    <property type="term" value="F:iron-sulfur cluster binding"/>
    <property type="evidence" value="ECO:0007669"/>
    <property type="project" value="UniProtKB-KW"/>
</dbReference>
<feature type="domain" description="NADH:flavin oxidoreductase/NADH oxidase N-terminal" evidence="10">
    <location>
        <begin position="4"/>
        <end position="334"/>
    </location>
</feature>
<dbReference type="InterPro" id="IPR023753">
    <property type="entry name" value="FAD/NAD-binding_dom"/>
</dbReference>
<dbReference type="InterPro" id="IPR001155">
    <property type="entry name" value="OxRdtase_FMN_N"/>
</dbReference>
<organism evidence="12 13">
    <name type="scientific">Alkalibaculum bacchi</name>
    <dbReference type="NCBI Taxonomy" id="645887"/>
    <lineage>
        <taxon>Bacteria</taxon>
        <taxon>Bacillati</taxon>
        <taxon>Bacillota</taxon>
        <taxon>Clostridia</taxon>
        <taxon>Eubacteriales</taxon>
        <taxon>Eubacteriaceae</taxon>
        <taxon>Alkalibaculum</taxon>
    </lineage>
</organism>
<accession>A0A366IA10</accession>
<comment type="similarity">
    <text evidence="3">In the N-terminal section; belongs to the NADH:flavin oxidoreductase/NADH oxidase family.</text>
</comment>
<keyword evidence="9" id="KW-0411">Iron-sulfur</keyword>
<evidence type="ECO:0000259" key="10">
    <source>
        <dbReference type="Pfam" id="PF00724"/>
    </source>
</evidence>
<evidence type="ECO:0000256" key="4">
    <source>
        <dbReference type="ARBA" id="ARBA00022630"/>
    </source>
</evidence>
<protein>
    <submittedName>
        <fullName evidence="12">2,4-dienoyl-CoA reductase-like NADH-dependent reductase (Old Yellow Enzyme family)</fullName>
    </submittedName>
</protein>
<comment type="cofactor">
    <cofactor evidence="1">
        <name>FMN</name>
        <dbReference type="ChEBI" id="CHEBI:58210"/>
    </cofactor>
</comment>
<dbReference type="Pfam" id="PF07992">
    <property type="entry name" value="Pyr_redox_2"/>
    <property type="match status" value="1"/>
</dbReference>
<keyword evidence="8" id="KW-0408">Iron</keyword>
<dbReference type="OrthoDB" id="9772736at2"/>
<evidence type="ECO:0000256" key="9">
    <source>
        <dbReference type="ARBA" id="ARBA00023014"/>
    </source>
</evidence>
<dbReference type="Pfam" id="PF00724">
    <property type="entry name" value="Oxidored_FMN"/>
    <property type="match status" value="1"/>
</dbReference>
<evidence type="ECO:0000256" key="6">
    <source>
        <dbReference type="ARBA" id="ARBA00022723"/>
    </source>
</evidence>
<gene>
    <name evidence="12" type="ORF">DES36_105166</name>
</gene>
<dbReference type="Proteomes" id="UP000253490">
    <property type="component" value="Unassembled WGS sequence"/>
</dbReference>
<feature type="domain" description="FAD/NAD(P)-binding" evidence="11">
    <location>
        <begin position="383"/>
        <end position="618"/>
    </location>
</feature>
<dbReference type="AlphaFoldDB" id="A0A366IA10"/>